<dbReference type="EMBL" id="CENE01000027">
    <property type="protein sequence ID" value="CEQ42481.1"/>
    <property type="molecule type" value="Genomic_DNA"/>
</dbReference>
<accession>A0A0D6ERQ8</accession>
<protein>
    <submittedName>
        <fullName evidence="3">SPOSA6832_04296-mRNA-1:cds</fullName>
    </submittedName>
</protein>
<dbReference type="Proteomes" id="UP000243876">
    <property type="component" value="Unassembled WGS sequence"/>
</dbReference>
<evidence type="ECO:0000313" key="4">
    <source>
        <dbReference type="Proteomes" id="UP000243876"/>
    </source>
</evidence>
<reference evidence="4" key="1">
    <citation type="submission" date="2015-02" db="EMBL/GenBank/DDBJ databases">
        <authorList>
            <person name="Gon?alves P."/>
        </authorList>
    </citation>
    <scope>NUCLEOTIDE SEQUENCE [LARGE SCALE GENOMIC DNA]</scope>
</reference>
<keyword evidence="1" id="KW-0175">Coiled coil</keyword>
<name>A0A0D6ERQ8_SPOSA</name>
<feature type="region of interest" description="Disordered" evidence="2">
    <location>
        <begin position="68"/>
        <end position="91"/>
    </location>
</feature>
<dbReference type="AlphaFoldDB" id="A0A0D6ERQ8"/>
<keyword evidence="4" id="KW-1185">Reference proteome</keyword>
<gene>
    <name evidence="3" type="primary">SPOSA6832_04296</name>
</gene>
<dbReference type="Gene3D" id="1.10.287.1490">
    <property type="match status" value="1"/>
</dbReference>
<proteinExistence type="predicted"/>
<evidence type="ECO:0000256" key="1">
    <source>
        <dbReference type="SAM" id="Coils"/>
    </source>
</evidence>
<feature type="non-terminal residue" evidence="3">
    <location>
        <position position="1"/>
    </location>
</feature>
<organism evidence="3 4">
    <name type="scientific">Sporidiobolus salmonicolor</name>
    <name type="common">Yeast-like fungus</name>
    <name type="synonym">Sporobolomyces salmonicolor</name>
    <dbReference type="NCBI Taxonomy" id="5005"/>
    <lineage>
        <taxon>Eukaryota</taxon>
        <taxon>Fungi</taxon>
        <taxon>Dikarya</taxon>
        <taxon>Basidiomycota</taxon>
        <taxon>Pucciniomycotina</taxon>
        <taxon>Microbotryomycetes</taxon>
        <taxon>Sporidiobolales</taxon>
        <taxon>Sporidiobolaceae</taxon>
        <taxon>Sporobolomyces</taxon>
    </lineage>
</organism>
<evidence type="ECO:0000313" key="3">
    <source>
        <dbReference type="EMBL" id="CEQ42481.1"/>
    </source>
</evidence>
<feature type="region of interest" description="Disordered" evidence="2">
    <location>
        <begin position="1"/>
        <end position="42"/>
    </location>
</feature>
<feature type="compositionally biased region" description="Basic and acidic residues" evidence="2">
    <location>
        <begin position="33"/>
        <end position="42"/>
    </location>
</feature>
<evidence type="ECO:0000256" key="2">
    <source>
        <dbReference type="SAM" id="MobiDB-lite"/>
    </source>
</evidence>
<dbReference type="OrthoDB" id="419631at2759"/>
<feature type="coiled-coil region" evidence="1">
    <location>
        <begin position="138"/>
        <end position="165"/>
    </location>
</feature>
<sequence length="341" mass="39100">MYDVDGAVGDKENLQPRRRAVSGQAVGGSTTGSERERHKQQLEDLRHRLITSHEKDVAKLQGKISRLEASRDELVKEKNESSKEVHGLKSEIRHLTSKLTKTESLLTKHQSSLPLLQSKLASLQASHELSRQRKDAELAEIAAKLADVEGALQRKTEELSAERERADIWETSAKREGKARSEEAAAAEKVVQGLREEVREVRVIALQAERLRRVKLTRQLDDRATQVGALAEYSQGLEETVSVLSEQLDALNSDYTSLLELWRSDRALLVEERSEKEWRQRARSDAREMTGLREDVGDLEELRECERMCERDGEQVWRLRRREWNAEKEKMKVDYEVVEGE</sequence>